<dbReference type="EMBL" id="JAWZYT010005242">
    <property type="protein sequence ID" value="KAK4291154.1"/>
    <property type="molecule type" value="Genomic_DNA"/>
</dbReference>
<comment type="caution">
    <text evidence="2">The sequence shown here is derived from an EMBL/GenBank/DDBJ whole genome shotgun (WGS) entry which is preliminary data.</text>
</comment>
<organism evidence="2 3">
    <name type="scientific">Petrolisthes manimaculis</name>
    <dbReference type="NCBI Taxonomy" id="1843537"/>
    <lineage>
        <taxon>Eukaryota</taxon>
        <taxon>Metazoa</taxon>
        <taxon>Ecdysozoa</taxon>
        <taxon>Arthropoda</taxon>
        <taxon>Crustacea</taxon>
        <taxon>Multicrustacea</taxon>
        <taxon>Malacostraca</taxon>
        <taxon>Eumalacostraca</taxon>
        <taxon>Eucarida</taxon>
        <taxon>Decapoda</taxon>
        <taxon>Pleocyemata</taxon>
        <taxon>Anomura</taxon>
        <taxon>Galatheoidea</taxon>
        <taxon>Porcellanidae</taxon>
        <taxon>Petrolisthes</taxon>
    </lineage>
</organism>
<protein>
    <submittedName>
        <fullName evidence="2">Uncharacterized protein</fullName>
    </submittedName>
</protein>
<dbReference type="Proteomes" id="UP001292094">
    <property type="component" value="Unassembled WGS sequence"/>
</dbReference>
<feature type="region of interest" description="Disordered" evidence="1">
    <location>
        <begin position="1"/>
        <end position="96"/>
    </location>
</feature>
<feature type="compositionally biased region" description="Pro residues" evidence="1">
    <location>
        <begin position="60"/>
        <end position="74"/>
    </location>
</feature>
<feature type="compositionally biased region" description="Basic and acidic residues" evidence="1">
    <location>
        <begin position="80"/>
        <end position="96"/>
    </location>
</feature>
<sequence>MKGEKRCGQRGGGSGLQLLLPPSPASPYFPPPSPTFLPPPQLPSSFSQHSSSPNISPFPTFLPPSPNFPPPPPTTSLFPPHDHHYPGLTDEGHQRL</sequence>
<keyword evidence="3" id="KW-1185">Reference proteome</keyword>
<accession>A0AAE1TPV0</accession>
<gene>
    <name evidence="2" type="ORF">Pmani_035998</name>
</gene>
<evidence type="ECO:0000313" key="3">
    <source>
        <dbReference type="Proteomes" id="UP001292094"/>
    </source>
</evidence>
<feature type="compositionally biased region" description="Pro residues" evidence="1">
    <location>
        <begin position="21"/>
        <end position="42"/>
    </location>
</feature>
<feature type="compositionally biased region" description="Low complexity" evidence="1">
    <location>
        <begin position="43"/>
        <end position="59"/>
    </location>
</feature>
<dbReference type="AlphaFoldDB" id="A0AAE1TPV0"/>
<evidence type="ECO:0000313" key="2">
    <source>
        <dbReference type="EMBL" id="KAK4291154.1"/>
    </source>
</evidence>
<proteinExistence type="predicted"/>
<evidence type="ECO:0000256" key="1">
    <source>
        <dbReference type="SAM" id="MobiDB-lite"/>
    </source>
</evidence>
<name>A0AAE1TPV0_9EUCA</name>
<reference evidence="2" key="1">
    <citation type="submission" date="2023-11" db="EMBL/GenBank/DDBJ databases">
        <title>Genome assemblies of two species of porcelain crab, Petrolisthes cinctipes and Petrolisthes manimaculis (Anomura: Porcellanidae).</title>
        <authorList>
            <person name="Angst P."/>
        </authorList>
    </citation>
    <scope>NUCLEOTIDE SEQUENCE</scope>
    <source>
        <strain evidence="2">PB745_02</strain>
        <tissue evidence="2">Gill</tissue>
    </source>
</reference>